<reference evidence="3 4" key="1">
    <citation type="journal article" date="2021" name="Elife">
        <title>Chloroplast acquisition without the gene transfer in kleptoplastic sea slugs, Plakobranchus ocellatus.</title>
        <authorList>
            <person name="Maeda T."/>
            <person name="Takahashi S."/>
            <person name="Yoshida T."/>
            <person name="Shimamura S."/>
            <person name="Takaki Y."/>
            <person name="Nagai Y."/>
            <person name="Toyoda A."/>
            <person name="Suzuki Y."/>
            <person name="Arimoto A."/>
            <person name="Ishii H."/>
            <person name="Satoh N."/>
            <person name="Nishiyama T."/>
            <person name="Hasebe M."/>
            <person name="Maruyama T."/>
            <person name="Minagawa J."/>
            <person name="Obokata J."/>
            <person name="Shigenobu S."/>
        </authorList>
    </citation>
    <scope>NUCLEOTIDE SEQUENCE [LARGE SCALE GENOMIC DNA]</scope>
</reference>
<evidence type="ECO:0000313" key="3">
    <source>
        <dbReference type="EMBL" id="GFN84485.1"/>
    </source>
</evidence>
<name>A0AAV3YAY5_9GAST</name>
<accession>A0AAV3YAY5</accession>
<dbReference type="InterPro" id="IPR016187">
    <property type="entry name" value="CTDL_fold"/>
</dbReference>
<dbReference type="Proteomes" id="UP000735302">
    <property type="component" value="Unassembled WGS sequence"/>
</dbReference>
<proteinExistence type="predicted"/>
<dbReference type="InterPro" id="IPR016186">
    <property type="entry name" value="C-type_lectin-like/link_sf"/>
</dbReference>
<comment type="caution">
    <text evidence="3">The sequence shown here is derived from an EMBL/GenBank/DDBJ whole genome shotgun (WGS) entry which is preliminary data.</text>
</comment>
<dbReference type="CDD" id="cd00037">
    <property type="entry name" value="CLECT"/>
    <property type="match status" value="1"/>
</dbReference>
<gene>
    <name evidence="3" type="ORF">PoB_001099100</name>
</gene>
<dbReference type="InterPro" id="IPR001304">
    <property type="entry name" value="C-type_lectin-like"/>
</dbReference>
<keyword evidence="4" id="KW-1185">Reference proteome</keyword>
<feature type="chain" id="PRO_5043988394" description="C-type lectin domain-containing protein" evidence="1">
    <location>
        <begin position="26"/>
        <end position="148"/>
    </location>
</feature>
<dbReference type="SUPFAM" id="SSF56436">
    <property type="entry name" value="C-type lectin-like"/>
    <property type="match status" value="1"/>
</dbReference>
<evidence type="ECO:0000256" key="1">
    <source>
        <dbReference type="SAM" id="SignalP"/>
    </source>
</evidence>
<protein>
    <recommendedName>
        <fullName evidence="2">C-type lectin domain-containing protein</fullName>
    </recommendedName>
</protein>
<sequence length="148" mass="16667">MSFVVRVSSACLLIGVILVGRDAECAVQDYIKINTERHNFTEAEKACKTMGFDGLAITNSPEEFAYIVRVTEWLRKFWGLWLALRYNPEVGSVVWDDGTVPAPDMPWITLTGQMPKNPKDHQGGLRKSGVLSLWNESLSRYSICGNRE</sequence>
<organism evidence="3 4">
    <name type="scientific">Plakobranchus ocellatus</name>
    <dbReference type="NCBI Taxonomy" id="259542"/>
    <lineage>
        <taxon>Eukaryota</taxon>
        <taxon>Metazoa</taxon>
        <taxon>Spiralia</taxon>
        <taxon>Lophotrochozoa</taxon>
        <taxon>Mollusca</taxon>
        <taxon>Gastropoda</taxon>
        <taxon>Heterobranchia</taxon>
        <taxon>Euthyneura</taxon>
        <taxon>Panpulmonata</taxon>
        <taxon>Sacoglossa</taxon>
        <taxon>Placobranchoidea</taxon>
        <taxon>Plakobranchidae</taxon>
        <taxon>Plakobranchus</taxon>
    </lineage>
</organism>
<keyword evidence="1" id="KW-0732">Signal</keyword>
<feature type="domain" description="C-type lectin" evidence="2">
    <location>
        <begin position="33"/>
        <end position="136"/>
    </location>
</feature>
<evidence type="ECO:0000259" key="2">
    <source>
        <dbReference type="PROSITE" id="PS50041"/>
    </source>
</evidence>
<dbReference type="Gene3D" id="3.10.100.10">
    <property type="entry name" value="Mannose-Binding Protein A, subunit A"/>
    <property type="match status" value="1"/>
</dbReference>
<evidence type="ECO:0000313" key="4">
    <source>
        <dbReference type="Proteomes" id="UP000735302"/>
    </source>
</evidence>
<dbReference type="AlphaFoldDB" id="A0AAV3YAY5"/>
<feature type="signal peptide" evidence="1">
    <location>
        <begin position="1"/>
        <end position="25"/>
    </location>
</feature>
<dbReference type="EMBL" id="BLXT01001319">
    <property type="protein sequence ID" value="GFN84485.1"/>
    <property type="molecule type" value="Genomic_DNA"/>
</dbReference>
<dbReference type="PROSITE" id="PS50041">
    <property type="entry name" value="C_TYPE_LECTIN_2"/>
    <property type="match status" value="1"/>
</dbReference>